<keyword evidence="3" id="KW-1133">Transmembrane helix</keyword>
<keyword evidence="5" id="KW-1185">Reference proteome</keyword>
<gene>
    <name evidence="4" type="ORF">GCM10022419_012160</name>
</gene>
<sequence>MSALRIASICVTAAGVLVAAIILVLRGDGEPARERLVSTIAETHPSVLIDAQGTTLEEFSGECGASRYPYLCDRVRAELLASDAKLLTGSGLTIRTAIDPRTQEAAQQAIERYVGRDDPYVAVQAMVVPGTGEIRALATSHGGAQKFQQGSTAMVYPLAAALESGLRYSDGFPYAASYRAAAYSAVKNCKAENVADPTFSVVNDQKGGHDDFTTLETGTWAGENTFFLKLTERIGLCESVTMAKRLGLARADGAPLQEFETFALGINEVDPVEVAGTYATLAARGLRCAPRVVTEVRGDGGFTRAFPARCEQVLEAPVADAVTGVLAGALARSPIKGLGRDAAGMDGTADANVTATYAGYTPDLAAAVSLGHSDQPYKHKLADVTIGGERYPNVRGTTIPGPIWKNSMTAALDGTAQTPFTKPDTGRFGGCRDACDR</sequence>
<dbReference type="InterPro" id="IPR012338">
    <property type="entry name" value="Beta-lactam/transpept-like"/>
</dbReference>
<evidence type="ECO:0000313" key="5">
    <source>
        <dbReference type="Proteomes" id="UP001500630"/>
    </source>
</evidence>
<proteinExistence type="predicted"/>
<feature type="transmembrane region" description="Helical" evidence="3">
    <location>
        <begin position="6"/>
        <end position="25"/>
    </location>
</feature>
<evidence type="ECO:0000256" key="3">
    <source>
        <dbReference type="SAM" id="Phobius"/>
    </source>
</evidence>
<evidence type="ECO:0000313" key="4">
    <source>
        <dbReference type="EMBL" id="GAA3534312.1"/>
    </source>
</evidence>
<evidence type="ECO:0008006" key="6">
    <source>
        <dbReference type="Google" id="ProtNLM"/>
    </source>
</evidence>
<comment type="caution">
    <text evidence="4">The sequence shown here is derived from an EMBL/GenBank/DDBJ whole genome shotgun (WGS) entry which is preliminary data.</text>
</comment>
<reference evidence="5" key="1">
    <citation type="journal article" date="2019" name="Int. J. Syst. Evol. Microbiol.">
        <title>The Global Catalogue of Microorganisms (GCM) 10K type strain sequencing project: providing services to taxonomists for standard genome sequencing and annotation.</title>
        <authorList>
            <consortium name="The Broad Institute Genomics Platform"/>
            <consortium name="The Broad Institute Genome Sequencing Center for Infectious Disease"/>
            <person name="Wu L."/>
            <person name="Ma J."/>
        </authorList>
    </citation>
    <scope>NUCLEOTIDE SEQUENCE [LARGE SCALE GENOMIC DNA]</scope>
    <source>
        <strain evidence="5">JCM 17326</strain>
    </source>
</reference>
<dbReference type="PANTHER" id="PTHR32282:SF33">
    <property type="entry name" value="PEPTIDOGLYCAN GLYCOSYLTRANSFERASE"/>
    <property type="match status" value="1"/>
</dbReference>
<dbReference type="SUPFAM" id="SSF56601">
    <property type="entry name" value="beta-lactamase/transpeptidase-like"/>
    <property type="match status" value="1"/>
</dbReference>
<evidence type="ECO:0000256" key="2">
    <source>
        <dbReference type="ARBA" id="ARBA00022679"/>
    </source>
</evidence>
<dbReference type="RefSeq" id="WP_345559509.1">
    <property type="nucleotide sequence ID" value="NZ_BAABDQ010000002.1"/>
</dbReference>
<name>A0ABP6VG85_9ACTN</name>
<accession>A0ABP6VG85</accession>
<keyword evidence="1" id="KW-0328">Glycosyltransferase</keyword>
<evidence type="ECO:0000256" key="1">
    <source>
        <dbReference type="ARBA" id="ARBA00022676"/>
    </source>
</evidence>
<dbReference type="Gene3D" id="3.40.710.10">
    <property type="entry name" value="DD-peptidase/beta-lactamase superfamily"/>
    <property type="match status" value="1"/>
</dbReference>
<dbReference type="InterPro" id="IPR050396">
    <property type="entry name" value="Glycosyltr_51/Transpeptidase"/>
</dbReference>
<dbReference type="PANTHER" id="PTHR32282">
    <property type="entry name" value="BINDING PROTEIN TRANSPEPTIDASE, PUTATIVE-RELATED"/>
    <property type="match status" value="1"/>
</dbReference>
<keyword evidence="2" id="KW-0808">Transferase</keyword>
<organism evidence="4 5">
    <name type="scientific">Nonomuraea rosea</name>
    <dbReference type="NCBI Taxonomy" id="638574"/>
    <lineage>
        <taxon>Bacteria</taxon>
        <taxon>Bacillati</taxon>
        <taxon>Actinomycetota</taxon>
        <taxon>Actinomycetes</taxon>
        <taxon>Streptosporangiales</taxon>
        <taxon>Streptosporangiaceae</taxon>
        <taxon>Nonomuraea</taxon>
    </lineage>
</organism>
<dbReference type="EMBL" id="BAABDQ010000002">
    <property type="protein sequence ID" value="GAA3534312.1"/>
    <property type="molecule type" value="Genomic_DNA"/>
</dbReference>
<dbReference type="Proteomes" id="UP001500630">
    <property type="component" value="Unassembled WGS sequence"/>
</dbReference>
<keyword evidence="3" id="KW-0812">Transmembrane</keyword>
<protein>
    <recommendedName>
        <fullName evidence="6">Penicillin-binding protein</fullName>
    </recommendedName>
</protein>
<keyword evidence="3" id="KW-0472">Membrane</keyword>